<dbReference type="EMBL" id="CM031836">
    <property type="protein sequence ID" value="KAG6683261.1"/>
    <property type="molecule type" value="Genomic_DNA"/>
</dbReference>
<name>A0A922DF41_CARIL</name>
<dbReference type="PANTHER" id="PTHR32387">
    <property type="entry name" value="WU:FJ29H11"/>
    <property type="match status" value="1"/>
</dbReference>
<dbReference type="InterPro" id="IPR052957">
    <property type="entry name" value="Auxin_embryo_med"/>
</dbReference>
<dbReference type="Proteomes" id="UP000811246">
    <property type="component" value="Chromosome 12"/>
</dbReference>
<protein>
    <submittedName>
        <fullName evidence="1">Uncharacterized protein</fullName>
    </submittedName>
</protein>
<dbReference type="PANTHER" id="PTHR32387:SF3">
    <property type="entry name" value="ATP_DNA BINDING PROTEIN"/>
    <property type="match status" value="1"/>
</dbReference>
<evidence type="ECO:0000313" key="1">
    <source>
        <dbReference type="EMBL" id="KAG6683261.1"/>
    </source>
</evidence>
<dbReference type="AlphaFoldDB" id="A0A922DF41"/>
<accession>A0A922DF41</accession>
<proteinExistence type="predicted"/>
<sequence length="403" mass="46217">MFSSIRVRTTRSVYFHPLAVISYDIYRDHIYGNCVIARLFWEGMEMAREHHDCMGLGIIRRTKFSIGGEPMNTLNVDLDHQAVKNLSAELDVKDVHFLMELIQNAEDPSLELVITCEDMMISPTGAPPTFDKLLSSQNIDSICSFGRPIIKKVGKRKRVYIGEIKAAKCGRYNLLQKFWSTKIIETTLNDRLVTLPVGSDSNNIDYDFQLKDLSERKNIGIVRTTSHESVKKEEESMVLDVAQELMNQVNPKDILIRKGLARLILGFLVDPMLKMEAGHESRHEAMKRLLNTTFIGIVELKASQMMGWDRSEASSMLFEQKVEKSSGYYKNKIEYATYFSQALISEGLLWENRDHDIGEKLSEMIKLCFVLEFNEEAVGFVMKSRNLQIFEEDEEFLASLFPP</sequence>
<organism evidence="1 2">
    <name type="scientific">Carya illinoinensis</name>
    <name type="common">Pecan</name>
    <dbReference type="NCBI Taxonomy" id="32201"/>
    <lineage>
        <taxon>Eukaryota</taxon>
        <taxon>Viridiplantae</taxon>
        <taxon>Streptophyta</taxon>
        <taxon>Embryophyta</taxon>
        <taxon>Tracheophyta</taxon>
        <taxon>Spermatophyta</taxon>
        <taxon>Magnoliopsida</taxon>
        <taxon>eudicotyledons</taxon>
        <taxon>Gunneridae</taxon>
        <taxon>Pentapetalae</taxon>
        <taxon>rosids</taxon>
        <taxon>fabids</taxon>
        <taxon>Fagales</taxon>
        <taxon>Juglandaceae</taxon>
        <taxon>Carya</taxon>
    </lineage>
</organism>
<evidence type="ECO:0000313" key="2">
    <source>
        <dbReference type="Proteomes" id="UP000811246"/>
    </source>
</evidence>
<gene>
    <name evidence="1" type="ORF">I3842_12G003500</name>
</gene>
<comment type="caution">
    <text evidence="1">The sequence shown here is derived from an EMBL/GenBank/DDBJ whole genome shotgun (WGS) entry which is preliminary data.</text>
</comment>
<reference evidence="1" key="1">
    <citation type="submission" date="2021-01" db="EMBL/GenBank/DDBJ databases">
        <authorList>
            <person name="Lovell J.T."/>
            <person name="Bentley N."/>
            <person name="Bhattarai G."/>
            <person name="Jenkins J.W."/>
            <person name="Sreedasyam A."/>
            <person name="Alarcon Y."/>
            <person name="Bock C."/>
            <person name="Boston L."/>
            <person name="Carlson J."/>
            <person name="Cervantes K."/>
            <person name="Clermont K."/>
            <person name="Krom N."/>
            <person name="Kubenka K."/>
            <person name="Mamidi S."/>
            <person name="Mattison C."/>
            <person name="Monteros M."/>
            <person name="Pisani C."/>
            <person name="Plott C."/>
            <person name="Rajasekar S."/>
            <person name="Rhein H.S."/>
            <person name="Rohla C."/>
            <person name="Song M."/>
            <person name="Hilaire R.S."/>
            <person name="Shu S."/>
            <person name="Wells L."/>
            <person name="Wang X."/>
            <person name="Webber J."/>
            <person name="Heerema R.J."/>
            <person name="Klein P."/>
            <person name="Conner P."/>
            <person name="Grauke L."/>
            <person name="Grimwood J."/>
            <person name="Schmutz J."/>
            <person name="Randall J.J."/>
        </authorList>
    </citation>
    <scope>NUCLEOTIDE SEQUENCE</scope>
    <source>
        <tissue evidence="1">Leaf</tissue>
    </source>
</reference>